<dbReference type="Gramene" id="OGLUM12G05050.1">
    <property type="protein sequence ID" value="OGLUM12G05050.1"/>
    <property type="gene ID" value="OGLUM12G05050"/>
</dbReference>
<proteinExistence type="predicted"/>
<dbReference type="EnsemblPlants" id="OGLUM12G05050.1">
    <property type="protein sequence ID" value="OGLUM12G05050.1"/>
    <property type="gene ID" value="OGLUM12G05050"/>
</dbReference>
<name>A0A0E0BPK7_9ORYZ</name>
<reference evidence="1" key="2">
    <citation type="submission" date="2018-05" db="EMBL/GenBank/DDBJ databases">
        <title>OgluRS3 (Oryza glumaepatula Reference Sequence Version 3).</title>
        <authorList>
            <person name="Zhang J."/>
            <person name="Kudrna D."/>
            <person name="Lee S."/>
            <person name="Talag J."/>
            <person name="Welchert J."/>
            <person name="Wing R.A."/>
        </authorList>
    </citation>
    <scope>NUCLEOTIDE SEQUENCE [LARGE SCALE GENOMIC DNA]</scope>
</reference>
<reference evidence="1" key="1">
    <citation type="submission" date="2015-04" db="UniProtKB">
        <authorList>
            <consortium name="EnsemblPlants"/>
        </authorList>
    </citation>
    <scope>IDENTIFICATION</scope>
</reference>
<evidence type="ECO:0000313" key="1">
    <source>
        <dbReference type="EnsemblPlants" id="OGLUM12G05050.1"/>
    </source>
</evidence>
<accession>A0A0E0BPK7</accession>
<evidence type="ECO:0000313" key="2">
    <source>
        <dbReference type="Proteomes" id="UP000026961"/>
    </source>
</evidence>
<organism evidence="1">
    <name type="scientific">Oryza glumipatula</name>
    <dbReference type="NCBI Taxonomy" id="40148"/>
    <lineage>
        <taxon>Eukaryota</taxon>
        <taxon>Viridiplantae</taxon>
        <taxon>Streptophyta</taxon>
        <taxon>Embryophyta</taxon>
        <taxon>Tracheophyta</taxon>
        <taxon>Spermatophyta</taxon>
        <taxon>Magnoliopsida</taxon>
        <taxon>Liliopsida</taxon>
        <taxon>Poales</taxon>
        <taxon>Poaceae</taxon>
        <taxon>BOP clade</taxon>
        <taxon>Oryzoideae</taxon>
        <taxon>Oryzeae</taxon>
        <taxon>Oryzinae</taxon>
        <taxon>Oryza</taxon>
    </lineage>
</organism>
<dbReference type="HOGENOM" id="CLU_2999707_0_0_1"/>
<protein>
    <submittedName>
        <fullName evidence="1">Uncharacterized protein</fullName>
    </submittedName>
</protein>
<dbReference type="Proteomes" id="UP000026961">
    <property type="component" value="Chromosome 12"/>
</dbReference>
<sequence>MIAYAIWNQLSPPLLHPNRASQVNPMYRALVCNHHHPSALLAPSPCQKAFCWHTPSA</sequence>
<dbReference type="AlphaFoldDB" id="A0A0E0BPK7"/>
<keyword evidence="2" id="KW-1185">Reference proteome</keyword>